<evidence type="ECO:0000256" key="5">
    <source>
        <dbReference type="ARBA" id="ARBA00023136"/>
    </source>
</evidence>
<keyword evidence="9" id="KW-1185">Reference proteome</keyword>
<feature type="transmembrane region" description="Helical" evidence="6">
    <location>
        <begin position="85"/>
        <end position="107"/>
    </location>
</feature>
<feature type="transmembrane region" description="Helical" evidence="6">
    <location>
        <begin position="195"/>
        <end position="219"/>
    </location>
</feature>
<feature type="transmembrane region" description="Helical" evidence="6">
    <location>
        <begin position="225"/>
        <end position="250"/>
    </location>
</feature>
<comment type="function">
    <text evidence="6">Involved in copper resistance.</text>
</comment>
<dbReference type="InterPro" id="IPR008457">
    <property type="entry name" value="Cu-R_CopD_dom"/>
</dbReference>
<keyword evidence="5 6" id="KW-0472">Membrane</keyword>
<evidence type="ECO:0000256" key="1">
    <source>
        <dbReference type="ARBA" id="ARBA00004651"/>
    </source>
</evidence>
<dbReference type="NCBIfam" id="NF033808">
    <property type="entry name" value="copper_CopD"/>
    <property type="match status" value="1"/>
</dbReference>
<keyword evidence="4 6" id="KW-1133">Transmembrane helix</keyword>
<dbReference type="GO" id="GO:0005886">
    <property type="term" value="C:plasma membrane"/>
    <property type="evidence" value="ECO:0007669"/>
    <property type="project" value="UniProtKB-SubCell"/>
</dbReference>
<sequence>MTLESLYILCRWLHFSALMLLTGSAFYSALLAPRRYRPLLSRRLMPTLTASALLALLSALAMLALQTGLMSGDGRNIAQPAIWRAVLHTGFGQAWRIQLLFALLACLSLAARGAWRQRMLLLCGIVQLGGLALVGHAAMLDGWCGSLQRINHAVHLAGAAFWTGGLMPLLWLMRDARQPALRADAIRAMMRFSRYGHLAVALTLISGVINTGLIVGWPWPAENDYRLLLLVKIGLVALMVCTALFNRYWLVPRFRQPDGRAQQWFVRATQFELLTAVVVVFLVSFFATLQP</sequence>
<reference evidence="8 9" key="1">
    <citation type="submission" date="2018-01" db="EMBL/GenBank/DDBJ databases">
        <title>Complete and assembled Genome of Pantoea gaviniae DSM22758T.</title>
        <authorList>
            <person name="Stevens M.J.A."/>
            <person name="Zurfluh K."/>
            <person name="Stephan R."/>
        </authorList>
    </citation>
    <scope>NUCLEOTIDE SEQUENCE [LARGE SCALE GENOMIC DNA]</scope>
    <source>
        <strain evidence="8 9">DSM 22758</strain>
    </source>
</reference>
<comment type="similarity">
    <text evidence="6">Belongs to the CopD family.</text>
</comment>
<dbReference type="PANTHER" id="PTHR34820:SF4">
    <property type="entry name" value="INNER MEMBRANE PROTEIN YEBZ"/>
    <property type="match status" value="1"/>
</dbReference>
<keyword evidence="2 6" id="KW-1003">Cell membrane</keyword>
<accession>A0A2L0IGP7</accession>
<evidence type="ECO:0000259" key="7">
    <source>
        <dbReference type="Pfam" id="PF05425"/>
    </source>
</evidence>
<organism evidence="8 9">
    <name type="scientific">Mixta gaviniae</name>
    <dbReference type="NCBI Taxonomy" id="665914"/>
    <lineage>
        <taxon>Bacteria</taxon>
        <taxon>Pseudomonadati</taxon>
        <taxon>Pseudomonadota</taxon>
        <taxon>Gammaproteobacteria</taxon>
        <taxon>Enterobacterales</taxon>
        <taxon>Erwiniaceae</taxon>
        <taxon>Mixta</taxon>
    </lineage>
</organism>
<keyword evidence="3 6" id="KW-0812">Transmembrane</keyword>
<dbReference type="RefSeq" id="WP_104957590.1">
    <property type="nucleotide sequence ID" value="NZ_CP026377.1"/>
</dbReference>
<feature type="transmembrane region" description="Helical" evidence="6">
    <location>
        <begin position="271"/>
        <end position="289"/>
    </location>
</feature>
<dbReference type="InterPro" id="IPR032694">
    <property type="entry name" value="CopC/D"/>
</dbReference>
<name>A0A2L0IGP7_9GAMM</name>
<evidence type="ECO:0000256" key="2">
    <source>
        <dbReference type="ARBA" id="ARBA00022475"/>
    </source>
</evidence>
<evidence type="ECO:0000256" key="3">
    <source>
        <dbReference type="ARBA" id="ARBA00022692"/>
    </source>
</evidence>
<comment type="subcellular location">
    <subcellularLocation>
        <location evidence="6">Cell inner membrane</location>
        <topology evidence="6">Multi-pass membrane protein</topology>
    </subcellularLocation>
    <subcellularLocation>
        <location evidence="1">Cell membrane</location>
        <topology evidence="1">Multi-pass membrane protein</topology>
    </subcellularLocation>
</comment>
<feature type="transmembrane region" description="Helical" evidence="6">
    <location>
        <begin position="152"/>
        <end position="174"/>
    </location>
</feature>
<dbReference type="GO" id="GO:0006825">
    <property type="term" value="P:copper ion transport"/>
    <property type="evidence" value="ECO:0007669"/>
    <property type="project" value="InterPro"/>
</dbReference>
<evidence type="ECO:0000256" key="6">
    <source>
        <dbReference type="RuleBase" id="RU369037"/>
    </source>
</evidence>
<keyword evidence="6" id="KW-0186">Copper</keyword>
<dbReference type="EMBL" id="CP026377">
    <property type="protein sequence ID" value="AUX93748.1"/>
    <property type="molecule type" value="Genomic_DNA"/>
</dbReference>
<proteinExistence type="inferred from homology"/>
<evidence type="ECO:0000256" key="4">
    <source>
        <dbReference type="ARBA" id="ARBA00022989"/>
    </source>
</evidence>
<dbReference type="PANTHER" id="PTHR34820">
    <property type="entry name" value="INNER MEMBRANE PROTEIN YEBZ"/>
    <property type="match status" value="1"/>
</dbReference>
<protein>
    <recommendedName>
        <fullName evidence="6">Copper resistance protein D</fullName>
    </recommendedName>
</protein>
<dbReference type="Pfam" id="PF05425">
    <property type="entry name" value="CopD"/>
    <property type="match status" value="1"/>
</dbReference>
<feature type="transmembrane region" description="Helical" evidence="6">
    <location>
        <begin position="44"/>
        <end position="65"/>
    </location>
</feature>
<dbReference type="KEGG" id="pgz:C2E15_12125"/>
<feature type="transmembrane region" description="Helical" evidence="6">
    <location>
        <begin position="12"/>
        <end position="32"/>
    </location>
</feature>
<evidence type="ECO:0000313" key="8">
    <source>
        <dbReference type="EMBL" id="AUX93748.1"/>
    </source>
</evidence>
<gene>
    <name evidence="8" type="ORF">C2E15_12125</name>
</gene>
<feature type="domain" description="Copper resistance protein D" evidence="7">
    <location>
        <begin position="187"/>
        <end position="285"/>
    </location>
</feature>
<dbReference type="GO" id="GO:0046688">
    <property type="term" value="P:response to copper ion"/>
    <property type="evidence" value="ECO:0007669"/>
    <property type="project" value="UniProtKB-UniRule"/>
</dbReference>
<dbReference type="InterPro" id="IPR047689">
    <property type="entry name" value="CopD"/>
</dbReference>
<dbReference type="AlphaFoldDB" id="A0A2L0IGP7"/>
<evidence type="ECO:0000313" key="9">
    <source>
        <dbReference type="Proteomes" id="UP000238365"/>
    </source>
</evidence>
<feature type="transmembrane region" description="Helical" evidence="6">
    <location>
        <begin position="119"/>
        <end position="140"/>
    </location>
</feature>
<keyword evidence="6" id="KW-0997">Cell inner membrane</keyword>
<dbReference type="Proteomes" id="UP000238365">
    <property type="component" value="Chromosome"/>
</dbReference>